<reference evidence="2" key="1">
    <citation type="journal article" date="2020" name="mSystems">
        <title>Genome- and Community-Level Interaction Insights into Carbon Utilization and Element Cycling Functions of Hydrothermarchaeota in Hydrothermal Sediment.</title>
        <authorList>
            <person name="Zhou Z."/>
            <person name="Liu Y."/>
            <person name="Xu W."/>
            <person name="Pan J."/>
            <person name="Luo Z.H."/>
            <person name="Li M."/>
        </authorList>
    </citation>
    <scope>NUCLEOTIDE SEQUENCE</scope>
    <source>
        <strain evidence="2">SpSt-1183</strain>
    </source>
</reference>
<evidence type="ECO:0000313" key="2">
    <source>
        <dbReference type="EMBL" id="HDS64212.1"/>
    </source>
</evidence>
<evidence type="ECO:0000259" key="1">
    <source>
        <dbReference type="Pfam" id="PF26553"/>
    </source>
</evidence>
<feature type="non-terminal residue" evidence="2">
    <location>
        <position position="43"/>
    </location>
</feature>
<comment type="caution">
    <text evidence="2">The sequence shown here is derived from an EMBL/GenBank/DDBJ whole genome shotgun (WGS) entry which is preliminary data.</text>
</comment>
<dbReference type="Pfam" id="PF26553">
    <property type="entry name" value="PDDEXK_19"/>
    <property type="match status" value="1"/>
</dbReference>
<gene>
    <name evidence="2" type="ORF">ENN52_08905</name>
</gene>
<dbReference type="InterPro" id="IPR059051">
    <property type="entry name" value="MTH_967_PDDEXK"/>
</dbReference>
<protein>
    <submittedName>
        <fullName evidence="2">Transcriptional regulator</fullName>
    </submittedName>
</protein>
<feature type="domain" description="MTH-967-like PD-(D/E)XK" evidence="1">
    <location>
        <begin position="3"/>
        <end position="42"/>
    </location>
</feature>
<dbReference type="Proteomes" id="UP000885648">
    <property type="component" value="Unassembled WGS sequence"/>
</dbReference>
<organism evidence="2">
    <name type="scientific">Methanofollis liminatans</name>
    <dbReference type="NCBI Taxonomy" id="2201"/>
    <lineage>
        <taxon>Archaea</taxon>
        <taxon>Methanobacteriati</taxon>
        <taxon>Methanobacteriota</taxon>
        <taxon>Stenosarchaea group</taxon>
        <taxon>Methanomicrobia</taxon>
        <taxon>Methanomicrobiales</taxon>
        <taxon>Methanomicrobiaceae</taxon>
        <taxon>Methanofollis</taxon>
    </lineage>
</organism>
<sequence>MSQERLLDMVISVMLTAGYDVSERCSLRPRSFDLIAGRDEVLL</sequence>
<name>A0A831LSV4_9EURY</name>
<proteinExistence type="predicted"/>
<dbReference type="EMBL" id="DSBY01000359">
    <property type="protein sequence ID" value="HDS64212.1"/>
    <property type="molecule type" value="Genomic_DNA"/>
</dbReference>
<dbReference type="AlphaFoldDB" id="A0A831LSV4"/>
<accession>A0A831LSV4</accession>